<dbReference type="InterPro" id="IPR025345">
    <property type="entry name" value="DUF4249"/>
</dbReference>
<evidence type="ECO:0008006" key="3">
    <source>
        <dbReference type="Google" id="ProtNLM"/>
    </source>
</evidence>
<reference evidence="2" key="1">
    <citation type="submission" date="2011-06" db="EMBL/GenBank/DDBJ databases">
        <title>The complete genome of chromosome of Runella slithyformis DSM 19594.</title>
        <authorList>
            <consortium name="US DOE Joint Genome Institute (JGI-PGF)"/>
            <person name="Lucas S."/>
            <person name="Han J."/>
            <person name="Lapidus A."/>
            <person name="Bruce D."/>
            <person name="Goodwin L."/>
            <person name="Pitluck S."/>
            <person name="Peters L."/>
            <person name="Kyrpides N."/>
            <person name="Mavromatis K."/>
            <person name="Ivanova N."/>
            <person name="Ovchinnikova G."/>
            <person name="Zhang X."/>
            <person name="Misra M."/>
            <person name="Detter J.C."/>
            <person name="Tapia R."/>
            <person name="Han C."/>
            <person name="Land M."/>
            <person name="Hauser L."/>
            <person name="Markowitz V."/>
            <person name="Cheng J.-F."/>
            <person name="Hugenholtz P."/>
            <person name="Woyke T."/>
            <person name="Wu D."/>
            <person name="Tindall B."/>
            <person name="Faehrich R."/>
            <person name="Brambilla E."/>
            <person name="Klenk H.-P."/>
            <person name="Eisen J.A."/>
        </authorList>
    </citation>
    <scope>NUCLEOTIDE SEQUENCE [LARGE SCALE GENOMIC DNA]</scope>
    <source>
        <strain evidence="2">ATCC 29530 / DSM 19594 / LMG 11500 / NCIMB 11436 / LSU 4</strain>
    </source>
</reference>
<evidence type="ECO:0000313" key="2">
    <source>
        <dbReference type="Proteomes" id="UP000000493"/>
    </source>
</evidence>
<sequence length="395" mass="44290">MQMSILECFFEKILSTGQFFTLCCILLITSCIDPVKKTYDFNSNLIKIDGILTDQDPFFVTVVQSRSTQGTEFSQPIRGANVQLFTSDRFGNTNNNIIIPLRESGLTQGRYEAPATFRARVGVSYRLIIRFTDGRTYESSLEKMVAAPPIQKVYADFNQGGLKDAVGNTVVSTVDVSVDFQDNAQEANFYQWRTFLYERQRICRSCIWNDMFQQCAPPAPEPPRTGSFETALPVVRDLPCDRPCWEVFFDAKLNIFSDALVNGSLNSKRPLRQVPFYVENAGALLQIEQISISPAVYRYLNLIRQQTEGTGTLTDVAPAPPVGNIRNVNNPEEPVLGYFAAVNTVKATIWIDRNQSGARRITMLPKGRSPSFVGVQEGCLAAPNRFIAPPEGWRF</sequence>
<dbReference type="Proteomes" id="UP000000493">
    <property type="component" value="Chromosome"/>
</dbReference>
<dbReference type="AlphaFoldDB" id="A0A7U3ZNP6"/>
<organism evidence="1 2">
    <name type="scientific">Runella slithyformis (strain ATCC 29530 / DSM 19594 / LMG 11500 / NCIMB 11436 / LSU 4)</name>
    <dbReference type="NCBI Taxonomy" id="761193"/>
    <lineage>
        <taxon>Bacteria</taxon>
        <taxon>Pseudomonadati</taxon>
        <taxon>Bacteroidota</taxon>
        <taxon>Cytophagia</taxon>
        <taxon>Cytophagales</taxon>
        <taxon>Spirosomataceae</taxon>
        <taxon>Runella</taxon>
    </lineage>
</organism>
<evidence type="ECO:0000313" key="1">
    <source>
        <dbReference type="EMBL" id="AEI50550.1"/>
    </source>
</evidence>
<dbReference type="RefSeq" id="WP_013929847.1">
    <property type="nucleotide sequence ID" value="NC_015703.1"/>
</dbReference>
<accession>A0A7U3ZNP6</accession>
<proteinExistence type="predicted"/>
<gene>
    <name evidence="1" type="ordered locus">Runsl_4206</name>
</gene>
<dbReference type="KEGG" id="rsi:Runsl_4206"/>
<dbReference type="Pfam" id="PF14054">
    <property type="entry name" value="DUF4249"/>
    <property type="match status" value="1"/>
</dbReference>
<protein>
    <recommendedName>
        <fullName evidence="3">DUF4249 domain-containing protein</fullName>
    </recommendedName>
</protein>
<keyword evidence="2" id="KW-1185">Reference proteome</keyword>
<dbReference type="EMBL" id="CP002859">
    <property type="protein sequence ID" value="AEI50550.1"/>
    <property type="molecule type" value="Genomic_DNA"/>
</dbReference>
<reference evidence="1 2" key="2">
    <citation type="journal article" date="2012" name="Stand. Genomic Sci.">
        <title>Complete genome sequence of the aquatic bacterium Runella slithyformis type strain (LSU 4(T)).</title>
        <authorList>
            <person name="Copeland A."/>
            <person name="Zhang X."/>
            <person name="Misra M."/>
            <person name="Lapidus A."/>
            <person name="Nolan M."/>
            <person name="Lucas S."/>
            <person name="Deshpande S."/>
            <person name="Cheng J.F."/>
            <person name="Tapia R."/>
            <person name="Goodwin L.A."/>
            <person name="Pitluck S."/>
            <person name="Liolios K."/>
            <person name="Pagani I."/>
            <person name="Ivanova N."/>
            <person name="Mikhailova N."/>
            <person name="Pati A."/>
            <person name="Chen A."/>
            <person name="Palaniappan K."/>
            <person name="Land M."/>
            <person name="Hauser L."/>
            <person name="Pan C."/>
            <person name="Jeffries C.D."/>
            <person name="Detter J.C."/>
            <person name="Brambilla E.M."/>
            <person name="Rohde M."/>
            <person name="Djao O.D."/>
            <person name="Goker M."/>
            <person name="Sikorski J."/>
            <person name="Tindall B.J."/>
            <person name="Woyke T."/>
            <person name="Bristow J."/>
            <person name="Eisen J.A."/>
            <person name="Markowitz V."/>
            <person name="Hugenholtz P."/>
            <person name="Kyrpides N.C."/>
            <person name="Klenk H.P."/>
            <person name="Mavromatis K."/>
        </authorList>
    </citation>
    <scope>NUCLEOTIDE SEQUENCE [LARGE SCALE GENOMIC DNA]</scope>
    <source>
        <strain evidence="2">ATCC 29530 / DSM 19594 / LMG 11500 / NCIMB 11436 / LSU 4</strain>
    </source>
</reference>
<name>A0A7U3ZNP6_RUNSL</name>